<dbReference type="KEGG" id="drm:Dred_1186"/>
<sequence length="238" mass="26763">MLTEEGLKFLMQLKDIEIVDHDGLQYSSRALHLIPEASPVAFATKSLAGIVELINKEHEHKRLNDLIIHIVDPIRVDVYSMLREDLGRFHLYSAIAELPGQNFGNYMNLETAIIRLKSTFVQTDARDKLIQVLGNIKEDAVKTSSDDGISQTVTAKTGIATVGNVKIEPIIKLAPYRTFIEVEQPEGEFLLRLRNGPEAALFEADGGAWKMQARKNIKEYFMDKLDDLVMLGKVIITE</sequence>
<keyword evidence="2" id="KW-1185">Reference proteome</keyword>
<evidence type="ECO:0000313" key="1">
    <source>
        <dbReference type="EMBL" id="ABO49720.1"/>
    </source>
</evidence>
<reference evidence="1 2" key="1">
    <citation type="submission" date="2007-03" db="EMBL/GenBank/DDBJ databases">
        <title>Complete sequence of Desulfotomaculum reducens MI-1.</title>
        <authorList>
            <consortium name="US DOE Joint Genome Institute"/>
            <person name="Copeland A."/>
            <person name="Lucas S."/>
            <person name="Lapidus A."/>
            <person name="Barry K."/>
            <person name="Detter J.C."/>
            <person name="Glavina del Rio T."/>
            <person name="Hammon N."/>
            <person name="Israni S."/>
            <person name="Dalin E."/>
            <person name="Tice H."/>
            <person name="Pitluck S."/>
            <person name="Sims D."/>
            <person name="Brettin T."/>
            <person name="Bruce D."/>
            <person name="Han C."/>
            <person name="Tapia R."/>
            <person name="Schmutz J."/>
            <person name="Larimer F."/>
            <person name="Land M."/>
            <person name="Hauser L."/>
            <person name="Kyrpides N."/>
            <person name="Kim E."/>
            <person name="Tebo B.M."/>
            <person name="Richardson P."/>
        </authorList>
    </citation>
    <scope>NUCLEOTIDE SEQUENCE [LARGE SCALE GENOMIC DNA]</scope>
    <source>
        <strain evidence="1 2">MI-1</strain>
    </source>
</reference>
<name>A4J3R7_DESRM</name>
<dbReference type="RefSeq" id="WP_011877546.1">
    <property type="nucleotide sequence ID" value="NC_009253.1"/>
</dbReference>
<dbReference type="AlphaFoldDB" id="A4J3R7"/>
<dbReference type="EMBL" id="CP000612">
    <property type="protein sequence ID" value="ABO49720.1"/>
    <property type="molecule type" value="Genomic_DNA"/>
</dbReference>
<protein>
    <submittedName>
        <fullName evidence="1">Uncharacterized protein</fullName>
    </submittedName>
</protein>
<dbReference type="STRING" id="349161.Dred_1186"/>
<dbReference type="Proteomes" id="UP000001556">
    <property type="component" value="Chromosome"/>
</dbReference>
<gene>
    <name evidence="1" type="ordered locus">Dred_1186</name>
</gene>
<organism evidence="1 2">
    <name type="scientific">Desulforamulus reducens (strain ATCC BAA-1160 / DSM 100696 / MI-1)</name>
    <name type="common">Desulfotomaculum reducens</name>
    <dbReference type="NCBI Taxonomy" id="349161"/>
    <lineage>
        <taxon>Bacteria</taxon>
        <taxon>Bacillati</taxon>
        <taxon>Bacillota</taxon>
        <taxon>Clostridia</taxon>
        <taxon>Eubacteriales</taxon>
        <taxon>Peptococcaceae</taxon>
        <taxon>Desulforamulus</taxon>
    </lineage>
</organism>
<accession>A4J3R7</accession>
<evidence type="ECO:0000313" key="2">
    <source>
        <dbReference type="Proteomes" id="UP000001556"/>
    </source>
</evidence>
<proteinExistence type="predicted"/>
<dbReference type="eggNOG" id="ENOG502ZCCB">
    <property type="taxonomic scope" value="Bacteria"/>
</dbReference>
<dbReference type="HOGENOM" id="CLU_093437_0_0_9"/>